<dbReference type="GO" id="GO:0005829">
    <property type="term" value="C:cytosol"/>
    <property type="evidence" value="ECO:0007669"/>
    <property type="project" value="TreeGrafter"/>
</dbReference>
<evidence type="ECO:0000259" key="1">
    <source>
        <dbReference type="Pfam" id="PF01656"/>
    </source>
</evidence>
<dbReference type="EMBL" id="CP002902">
    <property type="protein sequence ID" value="AEJ44290.1"/>
    <property type="molecule type" value="Genomic_DNA"/>
</dbReference>
<dbReference type="InterPro" id="IPR027417">
    <property type="entry name" value="P-loop_NTPase"/>
</dbReference>
<reference evidence="2 3" key="1">
    <citation type="journal article" date="2011" name="J. Bacteriol.">
        <title>Complete Genome Sequence of Alicyclobacillus acidocaldarius Strain Tc-4-1.</title>
        <authorList>
            <person name="Chen Y."/>
            <person name="He Y."/>
            <person name="Zhang B."/>
            <person name="Yang J."/>
            <person name="Li W."/>
            <person name="Dong Z."/>
            <person name="Hu S."/>
        </authorList>
    </citation>
    <scope>NUCLEOTIDE SEQUENCE [LARGE SCALE GENOMIC DNA]</scope>
    <source>
        <strain evidence="2 3">Tc-4-1</strain>
    </source>
</reference>
<dbReference type="InterPro" id="IPR050625">
    <property type="entry name" value="ParA/MinD_ATPase"/>
</dbReference>
<dbReference type="PANTHER" id="PTHR43384:SF13">
    <property type="entry name" value="SLR0110 PROTEIN"/>
    <property type="match status" value="1"/>
</dbReference>
<dbReference type="PANTHER" id="PTHR43384">
    <property type="entry name" value="SEPTUM SITE-DETERMINING PROTEIN MIND HOMOLOG, CHLOROPLASTIC-RELATED"/>
    <property type="match status" value="1"/>
</dbReference>
<dbReference type="RefSeq" id="WP_014465127.1">
    <property type="nucleotide sequence ID" value="NC_017167.1"/>
</dbReference>
<proteinExistence type="predicted"/>
<dbReference type="GO" id="GO:0005524">
    <property type="term" value="F:ATP binding"/>
    <property type="evidence" value="ECO:0007669"/>
    <property type="project" value="TreeGrafter"/>
</dbReference>
<dbReference type="PATRIC" id="fig|1048834.4.peg.2259"/>
<feature type="domain" description="CobQ/CobB/MinD/ParA nucleotide binding" evidence="1">
    <location>
        <begin position="154"/>
        <end position="357"/>
    </location>
</feature>
<name>F8IGL0_ALIAT</name>
<dbReference type="KEGG" id="aad:TC41_2390"/>
<dbReference type="HOGENOM" id="CLU_793735_0_0_9"/>
<gene>
    <name evidence="2" type="ordered locus">TC41_2390</name>
</gene>
<protein>
    <submittedName>
        <fullName evidence="2">Cobyrinic acid ac-diamide synthase</fullName>
    </submittedName>
</protein>
<dbReference type="OrthoDB" id="2374241at2"/>
<dbReference type="Gene3D" id="3.40.50.300">
    <property type="entry name" value="P-loop containing nucleotide triphosphate hydrolases"/>
    <property type="match status" value="1"/>
</dbReference>
<dbReference type="AlphaFoldDB" id="F8IGL0"/>
<sequence length="388" mass="43681">MWLLCDHDPIRGERLHRYLDKQNVPSQIATKEDEIPEASSAYKLALFLGEWNPATVRRVKETLGVSVLYCTAENVRPERFEELRQQGYDDVVPYPPAVDYVRHWERTASDEERGGTTALEKLVAGRRKRSYTELRETAPFAPPSTPITRKAKVICITGVKGGVGKTTTAVLLANALVAKRKRIVVAELDPYGNLANLFRLERTVTTDRYETLPDALTEPELEQNMLRTPAGWWLIPKGDRPLGLSKDGVSRLIHLVGMYADVLIVDTHAGHLVSTVIAMREADVVLGITTTDRTTWTDLRAFLQMSERPAYLVLNRVRERPRKAASVGAFLQREIGFRVAAIVHEDDTLYRRVQQGLTPLGSRKTNTKIHQLVNTLSIISKEAKPREA</sequence>
<organism evidence="2 3">
    <name type="scientific">Alicyclobacillus acidocaldarius (strain Tc-4-1)</name>
    <name type="common">Bacillus acidocaldarius</name>
    <dbReference type="NCBI Taxonomy" id="1048834"/>
    <lineage>
        <taxon>Bacteria</taxon>
        <taxon>Bacillati</taxon>
        <taxon>Bacillota</taxon>
        <taxon>Bacilli</taxon>
        <taxon>Bacillales</taxon>
        <taxon>Alicyclobacillaceae</taxon>
        <taxon>Alicyclobacillus</taxon>
    </lineage>
</organism>
<dbReference type="STRING" id="1048834.TC41_2390"/>
<evidence type="ECO:0000313" key="2">
    <source>
        <dbReference type="EMBL" id="AEJ44290.1"/>
    </source>
</evidence>
<dbReference type="GO" id="GO:0016887">
    <property type="term" value="F:ATP hydrolysis activity"/>
    <property type="evidence" value="ECO:0007669"/>
    <property type="project" value="TreeGrafter"/>
</dbReference>
<dbReference type="eggNOG" id="COG0455">
    <property type="taxonomic scope" value="Bacteria"/>
</dbReference>
<dbReference type="SUPFAM" id="SSF52540">
    <property type="entry name" value="P-loop containing nucleoside triphosphate hydrolases"/>
    <property type="match status" value="1"/>
</dbReference>
<evidence type="ECO:0000313" key="3">
    <source>
        <dbReference type="Proteomes" id="UP000000292"/>
    </source>
</evidence>
<dbReference type="CDD" id="cd02042">
    <property type="entry name" value="ParAB_family"/>
    <property type="match status" value="1"/>
</dbReference>
<dbReference type="GO" id="GO:0051782">
    <property type="term" value="P:negative regulation of cell division"/>
    <property type="evidence" value="ECO:0007669"/>
    <property type="project" value="TreeGrafter"/>
</dbReference>
<dbReference type="Pfam" id="PF01656">
    <property type="entry name" value="CbiA"/>
    <property type="match status" value="1"/>
</dbReference>
<dbReference type="Proteomes" id="UP000000292">
    <property type="component" value="Chromosome"/>
</dbReference>
<dbReference type="InterPro" id="IPR002586">
    <property type="entry name" value="CobQ/CobB/MinD/ParA_Nub-bd_dom"/>
</dbReference>
<accession>F8IGL0</accession>
<reference evidence="3" key="2">
    <citation type="submission" date="2011-06" db="EMBL/GenBank/DDBJ databases">
        <title>The complete genome sequence of Alicyclobacillus acidocaldarius sp. Tc-4-1.</title>
        <authorList>
            <person name="Chen Y."/>
            <person name="He Y."/>
            <person name="Dong Z."/>
            <person name="Hu S."/>
        </authorList>
    </citation>
    <scope>NUCLEOTIDE SEQUENCE [LARGE SCALE GENOMIC DNA]</scope>
    <source>
        <strain evidence="3">Tc-4-1</strain>
    </source>
</reference>
<dbReference type="GO" id="GO:0009898">
    <property type="term" value="C:cytoplasmic side of plasma membrane"/>
    <property type="evidence" value="ECO:0007669"/>
    <property type="project" value="TreeGrafter"/>
</dbReference>